<proteinExistence type="predicted"/>
<dbReference type="EMBL" id="AEON01000001">
    <property type="protein sequence ID" value="EFT83269.1"/>
    <property type="molecule type" value="Genomic_DNA"/>
</dbReference>
<dbReference type="eggNOG" id="COG0842">
    <property type="taxonomic scope" value="Bacteria"/>
</dbReference>
<comment type="caution">
    <text evidence="7">The sequence shown here is derived from an EMBL/GenBank/DDBJ whole genome shotgun (WGS) entry which is preliminary data.</text>
</comment>
<evidence type="ECO:0000256" key="2">
    <source>
        <dbReference type="ARBA" id="ARBA00022692"/>
    </source>
</evidence>
<evidence type="ECO:0000256" key="3">
    <source>
        <dbReference type="ARBA" id="ARBA00022989"/>
    </source>
</evidence>
<feature type="domain" description="ABC-2 type transporter transmembrane" evidence="6">
    <location>
        <begin position="4"/>
        <end position="204"/>
    </location>
</feature>
<evidence type="ECO:0000259" key="6">
    <source>
        <dbReference type="Pfam" id="PF01061"/>
    </source>
</evidence>
<gene>
    <name evidence="7" type="ORF">HMPREF0620_0274</name>
</gene>
<keyword evidence="2 5" id="KW-0812">Transmembrane</keyword>
<dbReference type="Pfam" id="PF01061">
    <property type="entry name" value="ABC2_membrane"/>
    <property type="match status" value="1"/>
</dbReference>
<dbReference type="AlphaFoldDB" id="E6K078"/>
<feature type="transmembrane region" description="Helical" evidence="5">
    <location>
        <begin position="21"/>
        <end position="41"/>
    </location>
</feature>
<dbReference type="HOGENOM" id="CLU_078424_3_0_11"/>
<evidence type="ECO:0000313" key="8">
    <source>
        <dbReference type="Proteomes" id="UP000004946"/>
    </source>
</evidence>
<evidence type="ECO:0000256" key="4">
    <source>
        <dbReference type="ARBA" id="ARBA00023136"/>
    </source>
</evidence>
<feature type="transmembrane region" description="Helical" evidence="5">
    <location>
        <begin position="215"/>
        <end position="239"/>
    </location>
</feature>
<dbReference type="GO" id="GO:0016020">
    <property type="term" value="C:membrane"/>
    <property type="evidence" value="ECO:0007669"/>
    <property type="project" value="UniProtKB-SubCell"/>
</dbReference>
<reference evidence="7 8" key="1">
    <citation type="submission" date="2010-12" db="EMBL/GenBank/DDBJ databases">
        <authorList>
            <person name="Muzny D."/>
            <person name="Qin X."/>
            <person name="Buhay C."/>
            <person name="Dugan-Rocha S."/>
            <person name="Ding Y."/>
            <person name="Chen G."/>
            <person name="Hawes A."/>
            <person name="Holder M."/>
            <person name="Jhangiani S."/>
            <person name="Johnson A."/>
            <person name="Khan Z."/>
            <person name="Li Z."/>
            <person name="Liu W."/>
            <person name="Liu X."/>
            <person name="Perez L."/>
            <person name="Shen H."/>
            <person name="Wang Q."/>
            <person name="Watt J."/>
            <person name="Xi L."/>
            <person name="Xin Y."/>
            <person name="Zhou J."/>
            <person name="Deng J."/>
            <person name="Jiang H."/>
            <person name="Liu Y."/>
            <person name="Qu J."/>
            <person name="Song X.-Z."/>
            <person name="Zhang L."/>
            <person name="Villasana D."/>
            <person name="Johnson A."/>
            <person name="Liu J."/>
            <person name="Liyanage D."/>
            <person name="Lorensuhewa L."/>
            <person name="Robinson T."/>
            <person name="Song A."/>
            <person name="Song B.-B."/>
            <person name="Dinh H."/>
            <person name="Thornton R."/>
            <person name="Coyle M."/>
            <person name="Francisco L."/>
            <person name="Jackson L."/>
            <person name="Javaid M."/>
            <person name="Korchina V."/>
            <person name="Kovar C."/>
            <person name="Mata R."/>
            <person name="Mathew T."/>
            <person name="Ngo R."/>
            <person name="Nguyen L."/>
            <person name="Nguyen N."/>
            <person name="Okwuonu G."/>
            <person name="Ongeri F."/>
            <person name="Pham C."/>
            <person name="Simmons D."/>
            <person name="Wilczek-Boney K."/>
            <person name="Hale W."/>
            <person name="Jakkamsetti A."/>
            <person name="Pham P."/>
            <person name="Ruth R."/>
            <person name="San Lucas F."/>
            <person name="Warren J."/>
            <person name="Zhang J."/>
            <person name="Zhao Z."/>
            <person name="Zhou C."/>
            <person name="Zhu D."/>
            <person name="Lee S."/>
            <person name="Bess C."/>
            <person name="Blankenburg K."/>
            <person name="Forbes L."/>
            <person name="Fu Q."/>
            <person name="Gubbala S."/>
            <person name="Hirani K."/>
            <person name="Jayaseelan J.C."/>
            <person name="Lara F."/>
            <person name="Munidasa M."/>
            <person name="Palculict T."/>
            <person name="Patil S."/>
            <person name="Pu L.-L."/>
            <person name="Saada N."/>
            <person name="Tang L."/>
            <person name="Weissenberger G."/>
            <person name="Zhu Y."/>
            <person name="Hemphill L."/>
            <person name="Shang Y."/>
            <person name="Youmans B."/>
            <person name="Ayvaz T."/>
            <person name="Ross M."/>
            <person name="Santibanez J."/>
            <person name="Aqrawi P."/>
            <person name="Gross S."/>
            <person name="Joshi V."/>
            <person name="Fowler G."/>
            <person name="Nazareth L."/>
            <person name="Reid J."/>
            <person name="Worley K."/>
            <person name="Petrosino J."/>
            <person name="Highlander S."/>
            <person name="Gibbs R."/>
        </authorList>
    </citation>
    <scope>NUCLEOTIDE SEQUENCE [LARGE SCALE GENOMIC DNA]</scope>
    <source>
        <strain evidence="7 8">DSM 10105</strain>
    </source>
</reference>
<keyword evidence="4 5" id="KW-0472">Membrane</keyword>
<feature type="transmembrane region" description="Helical" evidence="5">
    <location>
        <begin position="96"/>
        <end position="122"/>
    </location>
</feature>
<comment type="subcellular location">
    <subcellularLocation>
        <location evidence="1">Membrane</location>
        <topology evidence="1">Multi-pass membrane protein</topology>
    </subcellularLocation>
</comment>
<evidence type="ECO:0000313" key="7">
    <source>
        <dbReference type="EMBL" id="EFT83269.1"/>
    </source>
</evidence>
<dbReference type="InterPro" id="IPR013525">
    <property type="entry name" value="ABC2_TM"/>
</dbReference>
<keyword evidence="8" id="KW-1185">Reference proteome</keyword>
<sequence length="251" mass="28302">MRKFGILLLAEIRRYLFELRMYWSNYVSDLLLTGILIAMFALSTDARSNPTAWLGYFLWTASSTMITESSISISTDKQDGTFTQLMLKPTSLFQQVIVKTLTWSLISIILDAVFIVALFAILRIPMALNWAIVGLCPIIFAGLFGFTLIFVALTVVYTRTQSYSSLFTYILMLVSGVVVPLKVLPTPVVWFGRILPLQYGFELIERAWTHGVSAAQWLTVAGQSLAYLAIGYLLFAIILRHGRKNGINMRY</sequence>
<dbReference type="PANTHER" id="PTHR43229:SF2">
    <property type="entry name" value="NODULATION PROTEIN J"/>
    <property type="match status" value="1"/>
</dbReference>
<dbReference type="KEGG" id="pdo:PSDT_1311"/>
<dbReference type="RefSeq" id="WP_006288703.1">
    <property type="nucleotide sequence ID" value="NZ_AP012333.1"/>
</dbReference>
<accession>E6K078</accession>
<feature type="transmembrane region" description="Helical" evidence="5">
    <location>
        <begin position="169"/>
        <end position="195"/>
    </location>
</feature>
<feature type="transmembrane region" description="Helical" evidence="5">
    <location>
        <begin position="128"/>
        <end position="157"/>
    </location>
</feature>
<evidence type="ECO:0000256" key="1">
    <source>
        <dbReference type="ARBA" id="ARBA00004141"/>
    </source>
</evidence>
<dbReference type="InterPro" id="IPR051784">
    <property type="entry name" value="Nod_factor_ABC_transporter"/>
</dbReference>
<name>E6K078_PARDN</name>
<dbReference type="GO" id="GO:0140359">
    <property type="term" value="F:ABC-type transporter activity"/>
    <property type="evidence" value="ECO:0007669"/>
    <property type="project" value="InterPro"/>
</dbReference>
<dbReference type="PANTHER" id="PTHR43229">
    <property type="entry name" value="NODULATION PROTEIN J"/>
    <property type="match status" value="1"/>
</dbReference>
<keyword evidence="3 5" id="KW-1133">Transmembrane helix</keyword>
<feature type="transmembrane region" description="Helical" evidence="5">
    <location>
        <begin position="53"/>
        <end position="75"/>
    </location>
</feature>
<protein>
    <submittedName>
        <fullName evidence="7">ABC-2 type transporter</fullName>
    </submittedName>
</protein>
<organism evidence="7 8">
    <name type="scientific">Parascardovia denticolens DSM 10105 = JCM 12538</name>
    <dbReference type="NCBI Taxonomy" id="864564"/>
    <lineage>
        <taxon>Bacteria</taxon>
        <taxon>Bacillati</taxon>
        <taxon>Actinomycetota</taxon>
        <taxon>Actinomycetes</taxon>
        <taxon>Bifidobacteriales</taxon>
        <taxon>Bifidobacteriaceae</taxon>
        <taxon>Parascardovia</taxon>
    </lineage>
</organism>
<evidence type="ECO:0000256" key="5">
    <source>
        <dbReference type="SAM" id="Phobius"/>
    </source>
</evidence>
<dbReference type="PATRIC" id="fig|864564.6.peg.1439"/>
<dbReference type="Proteomes" id="UP000004946">
    <property type="component" value="Chromosome"/>
</dbReference>